<dbReference type="Pfam" id="PF00587">
    <property type="entry name" value="tRNA-synt_2b"/>
    <property type="match status" value="1"/>
</dbReference>
<dbReference type="AlphaFoldDB" id="A0A0P5WIE2"/>
<dbReference type="GO" id="GO:0004828">
    <property type="term" value="F:serine-tRNA ligase activity"/>
    <property type="evidence" value="ECO:0007669"/>
    <property type="project" value="UniProtKB-EC"/>
</dbReference>
<dbReference type="SUPFAM" id="SSF55681">
    <property type="entry name" value="Class II aaRS and biotin synthetases"/>
    <property type="match status" value="1"/>
</dbReference>
<dbReference type="PANTHER" id="PTHR11778">
    <property type="entry name" value="SERYL-TRNA SYNTHETASE"/>
    <property type="match status" value="1"/>
</dbReference>
<keyword evidence="4" id="KW-0547">Nucleotide-binding</keyword>
<keyword evidence="6 8" id="KW-0030">Aminoacyl-tRNA synthetase</keyword>
<name>A0A0P5WIE2_9CRUS</name>
<dbReference type="STRING" id="35525.A0A0P5WIE2"/>
<keyword evidence="3" id="KW-0436">Ligase</keyword>
<evidence type="ECO:0000256" key="1">
    <source>
        <dbReference type="ARBA" id="ARBA00010728"/>
    </source>
</evidence>
<evidence type="ECO:0000256" key="5">
    <source>
        <dbReference type="ARBA" id="ARBA00022840"/>
    </source>
</evidence>
<evidence type="ECO:0000256" key="2">
    <source>
        <dbReference type="ARBA" id="ARBA00012840"/>
    </source>
</evidence>
<dbReference type="InterPro" id="IPR002317">
    <property type="entry name" value="Ser-tRNA-ligase_type_1"/>
</dbReference>
<dbReference type="Proteomes" id="UP000076858">
    <property type="component" value="Unassembled WGS sequence"/>
</dbReference>
<dbReference type="EC" id="6.1.1.11" evidence="2"/>
<dbReference type="PROSITE" id="PS50862">
    <property type="entry name" value="AA_TRNA_LIGASE_II"/>
    <property type="match status" value="1"/>
</dbReference>
<protein>
    <recommendedName>
        <fullName evidence="2">serine--tRNA ligase</fullName>
        <ecNumber evidence="2">6.1.1.11</ecNumber>
    </recommendedName>
    <alternativeName>
        <fullName evidence="7">Seryl-tRNA synthetase</fullName>
    </alternativeName>
</protein>
<accession>A0A0P5WIE2</accession>
<dbReference type="GO" id="GO:0005524">
    <property type="term" value="F:ATP binding"/>
    <property type="evidence" value="ECO:0007669"/>
    <property type="project" value="UniProtKB-KW"/>
</dbReference>
<evidence type="ECO:0000256" key="3">
    <source>
        <dbReference type="ARBA" id="ARBA00022598"/>
    </source>
</evidence>
<reference evidence="8 9" key="1">
    <citation type="submission" date="2016-03" db="EMBL/GenBank/DDBJ databases">
        <title>EvidentialGene: Evidence-directed Construction of Genes on Genomes.</title>
        <authorList>
            <person name="Gilbert D.G."/>
            <person name="Choi J.-H."/>
            <person name="Mockaitis K."/>
            <person name="Colbourne J."/>
            <person name="Pfrender M."/>
        </authorList>
    </citation>
    <scope>NUCLEOTIDE SEQUENCE [LARGE SCALE GENOMIC DNA]</scope>
    <source>
        <strain evidence="8 9">Xinb3</strain>
        <tissue evidence="8">Complete organism</tissue>
    </source>
</reference>
<evidence type="ECO:0000256" key="7">
    <source>
        <dbReference type="ARBA" id="ARBA00031113"/>
    </source>
</evidence>
<evidence type="ECO:0000256" key="4">
    <source>
        <dbReference type="ARBA" id="ARBA00022741"/>
    </source>
</evidence>
<proteinExistence type="inferred from homology"/>
<dbReference type="Gene3D" id="3.30.930.10">
    <property type="entry name" value="Bira Bifunctional Protein, Domain 2"/>
    <property type="match status" value="1"/>
</dbReference>
<dbReference type="InterPro" id="IPR006195">
    <property type="entry name" value="aa-tRNA-synth_II"/>
</dbReference>
<evidence type="ECO:0000313" key="9">
    <source>
        <dbReference type="Proteomes" id="UP000076858"/>
    </source>
</evidence>
<dbReference type="PRINTS" id="PR00981">
    <property type="entry name" value="TRNASYNTHSER"/>
</dbReference>
<dbReference type="InterPro" id="IPR002314">
    <property type="entry name" value="aa-tRNA-synt_IIb"/>
</dbReference>
<sequence>MNFRCIICLNRITSRPLISKNTKYGNLFNRINPCTSQSQLRLNTNQSWKPIPDIDYLSDPNNYEIIESNIKSRKGTGNIRMLKELLTKYNSAETQEKDELKKKLLFEALKIPNRSDPRLLSYGDTPHIVEAPGQKPAWSFPALEFHTIARNLDLLRTENLGNLTGPRTYYFIKELAQLEQALIHFTVAALEKKGFTLFSVPDLLHSRLIESCGMDTKGERTQVYKLEPEFYGDVCLSGTAEMALASYFTEAVIPVTQLPIKMAAVSRCYRAETSNVQEEKGIYRVHQFTKVEMFGVTSGDVAASDALLEEFVAIQKELFSSLGLHYQLLDMPLHELGAPAYRKFDIEAWMPGRNMYGEISSASNCTDYQARRLNIQNIDSSNTLRFVHTVNGTACAVPRTLIALLEMHQQSNGEVTIPSALQPYLDGLERLRKPSKPFKIKWIKSKSPQNKAKST</sequence>
<dbReference type="GO" id="GO:0006434">
    <property type="term" value="P:seryl-tRNA aminoacylation"/>
    <property type="evidence" value="ECO:0007669"/>
    <property type="project" value="InterPro"/>
</dbReference>
<gene>
    <name evidence="8" type="ORF">APZ42_011078</name>
</gene>
<evidence type="ECO:0000313" key="8">
    <source>
        <dbReference type="EMBL" id="KZS21936.1"/>
    </source>
</evidence>
<dbReference type="OrthoDB" id="10264585at2759"/>
<comment type="similarity">
    <text evidence="1">Belongs to the class-II aminoacyl-tRNA synthetase family. Type-1 seryl-tRNA synthetase subfamily.</text>
</comment>
<dbReference type="InterPro" id="IPR045864">
    <property type="entry name" value="aa-tRNA-synth_II/BPL/LPL"/>
</dbReference>
<keyword evidence="9" id="KW-1185">Reference proteome</keyword>
<dbReference type="FunFam" id="3.30.930.10:FF:000078">
    <property type="entry name" value="Seryl-tRNA synthetase"/>
    <property type="match status" value="1"/>
</dbReference>
<comment type="caution">
    <text evidence="8">The sequence shown here is derived from an EMBL/GenBank/DDBJ whole genome shotgun (WGS) entry which is preliminary data.</text>
</comment>
<dbReference type="EMBL" id="LRGB01000007">
    <property type="protein sequence ID" value="KZS21936.1"/>
    <property type="molecule type" value="Genomic_DNA"/>
</dbReference>
<keyword evidence="5" id="KW-0067">ATP-binding</keyword>
<evidence type="ECO:0000256" key="6">
    <source>
        <dbReference type="ARBA" id="ARBA00023146"/>
    </source>
</evidence>
<organism evidence="8 9">
    <name type="scientific">Daphnia magna</name>
    <dbReference type="NCBI Taxonomy" id="35525"/>
    <lineage>
        <taxon>Eukaryota</taxon>
        <taxon>Metazoa</taxon>
        <taxon>Ecdysozoa</taxon>
        <taxon>Arthropoda</taxon>
        <taxon>Crustacea</taxon>
        <taxon>Branchiopoda</taxon>
        <taxon>Diplostraca</taxon>
        <taxon>Cladocera</taxon>
        <taxon>Anomopoda</taxon>
        <taxon>Daphniidae</taxon>
        <taxon>Daphnia</taxon>
    </lineage>
</organism>